<comment type="caution">
    <text evidence="2">The sequence shown here is derived from an EMBL/GenBank/DDBJ whole genome shotgun (WGS) entry which is preliminary data.</text>
</comment>
<evidence type="ECO:0000256" key="1">
    <source>
        <dbReference type="SAM" id="MobiDB-lite"/>
    </source>
</evidence>
<protein>
    <recommendedName>
        <fullName evidence="4">SGNH/GDSL hydrolase family protein</fullName>
    </recommendedName>
</protein>
<gene>
    <name evidence="2" type="ORF">GCM10023188_20420</name>
</gene>
<name>A0ABP8LPK8_9BACT</name>
<sequence>MSDVDILFVGSSQVYRGFDVRIFESSGLKAFNLGTSAQTLFNTYYLLEEYLPTLNPEYIVLDLYWGVGKNDGVEPSIDIVSNSDLDENTLEMVFDLKNAPVYGTLFAACITRLRTPLHEIRQKEFKDARYIPGGFSESLITKNKLDPKKLGEIEPQNATLHDLQLEYLQKIIALCESRNKKLILVMTPVTKEYKRKVINYANYTNTIAKIAKENNIPYFDYNERKGLSLISSADFSDMNHLSQSGVEKFNGLFIYDLYTSGVLNPSLTLHKHKGPSQPSKSWQARKRQHTAVMRPSN</sequence>
<keyword evidence="3" id="KW-1185">Reference proteome</keyword>
<accession>A0ABP8LPK8</accession>
<dbReference type="InterPro" id="IPR011468">
    <property type="entry name" value="DUF1574"/>
</dbReference>
<evidence type="ECO:0008006" key="4">
    <source>
        <dbReference type="Google" id="ProtNLM"/>
    </source>
</evidence>
<dbReference type="Gene3D" id="3.40.50.1110">
    <property type="entry name" value="SGNH hydrolase"/>
    <property type="match status" value="1"/>
</dbReference>
<dbReference type="SUPFAM" id="SSF52266">
    <property type="entry name" value="SGNH hydrolase"/>
    <property type="match status" value="1"/>
</dbReference>
<organism evidence="2 3">
    <name type="scientific">Pontibacter saemangeumensis</name>
    <dbReference type="NCBI Taxonomy" id="1084525"/>
    <lineage>
        <taxon>Bacteria</taxon>
        <taxon>Pseudomonadati</taxon>
        <taxon>Bacteroidota</taxon>
        <taxon>Cytophagia</taxon>
        <taxon>Cytophagales</taxon>
        <taxon>Hymenobacteraceae</taxon>
        <taxon>Pontibacter</taxon>
    </lineage>
</organism>
<dbReference type="EMBL" id="BAABHC010000011">
    <property type="protein sequence ID" value="GAA4432142.1"/>
    <property type="molecule type" value="Genomic_DNA"/>
</dbReference>
<feature type="region of interest" description="Disordered" evidence="1">
    <location>
        <begin position="270"/>
        <end position="297"/>
    </location>
</feature>
<evidence type="ECO:0000313" key="3">
    <source>
        <dbReference type="Proteomes" id="UP001500552"/>
    </source>
</evidence>
<reference evidence="3" key="1">
    <citation type="journal article" date="2019" name="Int. J. Syst. Evol. Microbiol.">
        <title>The Global Catalogue of Microorganisms (GCM) 10K type strain sequencing project: providing services to taxonomists for standard genome sequencing and annotation.</title>
        <authorList>
            <consortium name="The Broad Institute Genomics Platform"/>
            <consortium name="The Broad Institute Genome Sequencing Center for Infectious Disease"/>
            <person name="Wu L."/>
            <person name="Ma J."/>
        </authorList>
    </citation>
    <scope>NUCLEOTIDE SEQUENCE [LARGE SCALE GENOMIC DNA]</scope>
    <source>
        <strain evidence="3">JCM 17926</strain>
    </source>
</reference>
<evidence type="ECO:0000313" key="2">
    <source>
        <dbReference type="EMBL" id="GAA4432142.1"/>
    </source>
</evidence>
<dbReference type="Pfam" id="PF07611">
    <property type="entry name" value="DUF1574"/>
    <property type="match status" value="1"/>
</dbReference>
<proteinExistence type="predicted"/>
<dbReference type="Proteomes" id="UP001500552">
    <property type="component" value="Unassembled WGS sequence"/>
</dbReference>
<dbReference type="InterPro" id="IPR036514">
    <property type="entry name" value="SGNH_hydro_sf"/>
</dbReference>